<name>A0A016V7Y5_9BILA</name>
<dbReference type="EMBL" id="JARK01001351">
    <property type="protein sequence ID" value="EYC23779.1"/>
    <property type="molecule type" value="Genomic_DNA"/>
</dbReference>
<protein>
    <submittedName>
        <fullName evidence="1">Uncharacterized protein</fullName>
    </submittedName>
</protein>
<sequence>MSQFPQFARVQWLANQERAHRLERPPGKPRLTDGPVAWACVGMRDVSLPRTHSTTEMEALNYQPYHYN</sequence>
<accession>A0A016V7Y5</accession>
<keyword evidence="2" id="KW-1185">Reference proteome</keyword>
<comment type="caution">
    <text evidence="1">The sequence shown here is derived from an EMBL/GenBank/DDBJ whole genome shotgun (WGS) entry which is preliminary data.</text>
</comment>
<reference evidence="2" key="1">
    <citation type="journal article" date="2015" name="Nat. Genet.">
        <title>The genome and transcriptome of the zoonotic hookworm Ancylostoma ceylanicum identify infection-specific gene families.</title>
        <authorList>
            <person name="Schwarz E.M."/>
            <person name="Hu Y."/>
            <person name="Antoshechkin I."/>
            <person name="Miller M.M."/>
            <person name="Sternberg P.W."/>
            <person name="Aroian R.V."/>
        </authorList>
    </citation>
    <scope>NUCLEOTIDE SEQUENCE</scope>
    <source>
        <strain evidence="2">HY135</strain>
    </source>
</reference>
<organism evidence="1 2">
    <name type="scientific">Ancylostoma ceylanicum</name>
    <dbReference type="NCBI Taxonomy" id="53326"/>
    <lineage>
        <taxon>Eukaryota</taxon>
        <taxon>Metazoa</taxon>
        <taxon>Ecdysozoa</taxon>
        <taxon>Nematoda</taxon>
        <taxon>Chromadorea</taxon>
        <taxon>Rhabditida</taxon>
        <taxon>Rhabditina</taxon>
        <taxon>Rhabditomorpha</taxon>
        <taxon>Strongyloidea</taxon>
        <taxon>Ancylostomatidae</taxon>
        <taxon>Ancylostomatinae</taxon>
        <taxon>Ancylostoma</taxon>
    </lineage>
</organism>
<evidence type="ECO:0000313" key="2">
    <source>
        <dbReference type="Proteomes" id="UP000024635"/>
    </source>
</evidence>
<evidence type="ECO:0000313" key="1">
    <source>
        <dbReference type="EMBL" id="EYC23779.1"/>
    </source>
</evidence>
<dbReference type="Proteomes" id="UP000024635">
    <property type="component" value="Unassembled WGS sequence"/>
</dbReference>
<proteinExistence type="predicted"/>
<dbReference type="AlphaFoldDB" id="A0A016V7Y5"/>
<gene>
    <name evidence="1" type="primary">Acey_s0015.g2827</name>
    <name evidence="1" type="ORF">Y032_0015g2827</name>
</gene>